<dbReference type="Proteomes" id="UP000831701">
    <property type="component" value="Chromosome 11"/>
</dbReference>
<organism evidence="1 2">
    <name type="scientific">Scortum barcoo</name>
    <name type="common">barcoo grunter</name>
    <dbReference type="NCBI Taxonomy" id="214431"/>
    <lineage>
        <taxon>Eukaryota</taxon>
        <taxon>Metazoa</taxon>
        <taxon>Chordata</taxon>
        <taxon>Craniata</taxon>
        <taxon>Vertebrata</taxon>
        <taxon>Euteleostomi</taxon>
        <taxon>Actinopterygii</taxon>
        <taxon>Neopterygii</taxon>
        <taxon>Teleostei</taxon>
        <taxon>Neoteleostei</taxon>
        <taxon>Acanthomorphata</taxon>
        <taxon>Eupercaria</taxon>
        <taxon>Centrarchiformes</taxon>
        <taxon>Terapontoidei</taxon>
        <taxon>Terapontidae</taxon>
        <taxon>Scortum</taxon>
    </lineage>
</organism>
<evidence type="ECO:0000313" key="2">
    <source>
        <dbReference type="Proteomes" id="UP000831701"/>
    </source>
</evidence>
<protein>
    <submittedName>
        <fullName evidence="1">Uncharacterized protein</fullName>
    </submittedName>
</protein>
<gene>
    <name evidence="1" type="ORF">L3Q82_000813</name>
</gene>
<proteinExistence type="predicted"/>
<sequence length="248" mass="27964">MNQTASVSHQIDCQPAKDTKRSDIKFLSLKRSEGLWRPDVCRVFSFSQYADISECPNYRMSFLSYNFTKTNEFVDVSPPQRNWKGIAISLLVIVVVCSLITMSVVVLTPAEVPGSSRSRLTVADLYKPEFSIHDPEARWISGTGSRRQQSEQRCPDFPQPRHFLQLFKGDWGPRGVPSQPPERDIVPPSVSSLEVFPEAFLRWDSWNTSLGRRPRGHPKLTWVPEPPAMPVSLGSRASSSLTNSFSPL</sequence>
<reference evidence="1" key="1">
    <citation type="submission" date="2022-04" db="EMBL/GenBank/DDBJ databases">
        <title>Jade perch genome.</title>
        <authorList>
            <person name="Chao B."/>
        </authorList>
    </citation>
    <scope>NUCLEOTIDE SEQUENCE</scope>
    <source>
        <strain evidence="1">CB-2022</strain>
    </source>
</reference>
<evidence type="ECO:0000313" key="1">
    <source>
        <dbReference type="EMBL" id="KAI3365823.1"/>
    </source>
</evidence>
<accession>A0ACB8WDB9</accession>
<name>A0ACB8WDB9_9TELE</name>
<comment type="caution">
    <text evidence="1">The sequence shown here is derived from an EMBL/GenBank/DDBJ whole genome shotgun (WGS) entry which is preliminary data.</text>
</comment>
<dbReference type="EMBL" id="CM041541">
    <property type="protein sequence ID" value="KAI3365823.1"/>
    <property type="molecule type" value="Genomic_DNA"/>
</dbReference>
<keyword evidence="2" id="KW-1185">Reference proteome</keyword>